<dbReference type="EMBL" id="JBHTAR010000003">
    <property type="protein sequence ID" value="MFC7198067.1"/>
    <property type="molecule type" value="Genomic_DNA"/>
</dbReference>
<evidence type="ECO:0000256" key="3">
    <source>
        <dbReference type="ARBA" id="ARBA00022729"/>
    </source>
</evidence>
<protein>
    <submittedName>
        <fullName evidence="10">DsbA family protein</fullName>
    </submittedName>
</protein>
<dbReference type="AlphaFoldDB" id="A0ABD5YXG5"/>
<dbReference type="SUPFAM" id="SSF52833">
    <property type="entry name" value="Thioredoxin-like"/>
    <property type="match status" value="1"/>
</dbReference>
<dbReference type="Pfam" id="PF13462">
    <property type="entry name" value="Thioredoxin_4"/>
    <property type="match status" value="1"/>
</dbReference>
<evidence type="ECO:0000256" key="7">
    <source>
        <dbReference type="ARBA" id="ARBA00023284"/>
    </source>
</evidence>
<dbReference type="GO" id="GO:0016491">
    <property type="term" value="F:oxidoreductase activity"/>
    <property type="evidence" value="ECO:0007669"/>
    <property type="project" value="UniProtKB-KW"/>
</dbReference>
<keyword evidence="8" id="KW-0472">Membrane</keyword>
<keyword evidence="12" id="KW-1185">Reference proteome</keyword>
<feature type="domain" description="Thioredoxin-like fold" evidence="9">
    <location>
        <begin position="62"/>
        <end position="224"/>
    </location>
</feature>
<organism evidence="10 12">
    <name type="scientific">Halospeciosus flavus</name>
    <dbReference type="NCBI Taxonomy" id="3032283"/>
    <lineage>
        <taxon>Archaea</taxon>
        <taxon>Methanobacteriati</taxon>
        <taxon>Methanobacteriota</taxon>
        <taxon>Stenosarchaea group</taxon>
        <taxon>Halobacteria</taxon>
        <taxon>Halobacteriales</taxon>
        <taxon>Halobacteriaceae</taxon>
        <taxon>Halospeciosus</taxon>
    </lineage>
</organism>
<evidence type="ECO:0000313" key="12">
    <source>
        <dbReference type="Proteomes" id="UP001596447"/>
    </source>
</evidence>
<evidence type="ECO:0000256" key="8">
    <source>
        <dbReference type="SAM" id="Phobius"/>
    </source>
</evidence>
<reference evidence="12" key="2">
    <citation type="journal article" date="2019" name="Int. J. Syst. Evol. Microbiol.">
        <title>The Global Catalogue of Microorganisms (GCM) 10K type strain sequencing project: providing services to taxonomists for standard genome sequencing and annotation.</title>
        <authorList>
            <consortium name="The Broad Institute Genomics Platform"/>
            <consortium name="The Broad Institute Genome Sequencing Center for Infectious Disease"/>
            <person name="Wu L."/>
            <person name="Ma J."/>
        </authorList>
    </citation>
    <scope>NUCLEOTIDE SEQUENCE [LARGE SCALE GENOMIC DNA]</scope>
    <source>
        <strain evidence="12">XZGYJ-43</strain>
    </source>
</reference>
<dbReference type="RefSeq" id="WP_279530243.1">
    <property type="nucleotide sequence ID" value="NZ_CP122313.1"/>
</dbReference>
<keyword evidence="7" id="KW-0676">Redox-active center</keyword>
<evidence type="ECO:0000256" key="6">
    <source>
        <dbReference type="ARBA" id="ARBA00023157"/>
    </source>
</evidence>
<evidence type="ECO:0000256" key="5">
    <source>
        <dbReference type="ARBA" id="ARBA00023002"/>
    </source>
</evidence>
<keyword evidence="4" id="KW-0813">Transport</keyword>
<evidence type="ECO:0000256" key="4">
    <source>
        <dbReference type="ARBA" id="ARBA00022982"/>
    </source>
</evidence>
<reference evidence="10" key="3">
    <citation type="submission" date="2024-09" db="EMBL/GenBank/DDBJ databases">
        <authorList>
            <person name="Sun Q."/>
        </authorList>
    </citation>
    <scope>NUCLEOTIDE SEQUENCE</scope>
    <source>
        <strain evidence="10">NBRC 114356</strain>
    </source>
</reference>
<dbReference type="Gene3D" id="3.40.30.10">
    <property type="entry name" value="Glutaredoxin"/>
    <property type="match status" value="1"/>
</dbReference>
<dbReference type="Proteomes" id="UP001596447">
    <property type="component" value="Unassembled WGS sequence"/>
</dbReference>
<evidence type="ECO:0000259" key="9">
    <source>
        <dbReference type="Pfam" id="PF13462"/>
    </source>
</evidence>
<comment type="similarity">
    <text evidence="1">Belongs to the thioredoxin family. DsbA subfamily.</text>
</comment>
<dbReference type="PANTHER" id="PTHR13887:SF14">
    <property type="entry name" value="DISULFIDE BOND FORMATION PROTEIN D"/>
    <property type="match status" value="1"/>
</dbReference>
<evidence type="ECO:0000256" key="1">
    <source>
        <dbReference type="ARBA" id="ARBA00005791"/>
    </source>
</evidence>
<dbReference type="PANTHER" id="PTHR13887">
    <property type="entry name" value="GLUTATHIONE S-TRANSFERASE KAPPA"/>
    <property type="match status" value="1"/>
</dbReference>
<comment type="similarity">
    <text evidence="2">Belongs to the glutaredoxin family.</text>
</comment>
<keyword evidence="4" id="KW-0249">Electron transport</keyword>
<name>A0ABD5YXG5_9EURY</name>
<keyword evidence="6" id="KW-1015">Disulfide bond</keyword>
<keyword evidence="8" id="KW-0812">Transmembrane</keyword>
<evidence type="ECO:0000256" key="2">
    <source>
        <dbReference type="ARBA" id="ARBA00007787"/>
    </source>
</evidence>
<keyword evidence="8" id="KW-1133">Transmembrane helix</keyword>
<dbReference type="EMBL" id="JBHTAR010000003">
    <property type="protein sequence ID" value="MFC7198306.1"/>
    <property type="molecule type" value="Genomic_DNA"/>
</dbReference>
<evidence type="ECO:0000313" key="11">
    <source>
        <dbReference type="EMBL" id="MFC7198306.1"/>
    </source>
</evidence>
<keyword evidence="3" id="KW-0732">Signal</keyword>
<feature type="transmembrane region" description="Helical" evidence="8">
    <location>
        <begin position="12"/>
        <end position="30"/>
    </location>
</feature>
<accession>A0ABD5YXG5</accession>
<sequence length="247" mass="27335">MDIPSSISRRRAVLGGIGTILAGGGIVYGASRLDASQDSKVPTAAPFHTSSKTTGFEIDLQGHPIMGPLDAPIDMYYWSDYQCPFCRRFEQNTLPKIIRNHVQSGTVRVVFIEFPYMGKASMTAAVMDRCVWRQVREDTPEAYWRWHSTLFDKQGSKNSGWASKANLLEITQGVDGVDASAVDSCMQTHRSEIEASINKDMSQAAQFGIRGTPAFILYNRDVDTAGKLVGAQPYDRFDEAITRVQNA</sequence>
<reference evidence="10" key="1">
    <citation type="journal article" date="2014" name="Int. J. Syst. Evol. Microbiol.">
        <title>Complete genome sequence of Corynebacterium casei LMG S-19264T (=DSM 44701T), isolated from a smear-ripened cheese.</title>
        <authorList>
            <consortium name="US DOE Joint Genome Institute (JGI-PGF)"/>
            <person name="Walter F."/>
            <person name="Albersmeier A."/>
            <person name="Kalinowski J."/>
            <person name="Ruckert C."/>
        </authorList>
    </citation>
    <scope>NUCLEOTIDE SEQUENCE [LARGE SCALE GENOMIC DNA]</scope>
    <source>
        <strain evidence="10">NBRC 114356</strain>
    </source>
</reference>
<dbReference type="InterPro" id="IPR036249">
    <property type="entry name" value="Thioredoxin-like_sf"/>
</dbReference>
<dbReference type="InterPro" id="IPR012336">
    <property type="entry name" value="Thioredoxin-like_fold"/>
</dbReference>
<comment type="caution">
    <text evidence="10">The sequence shown here is derived from an EMBL/GenBank/DDBJ whole genome shotgun (WGS) entry which is preliminary data.</text>
</comment>
<gene>
    <name evidence="10" type="ORF">ACFQJ9_00910</name>
    <name evidence="11" type="ORF">ACFQJ9_02230</name>
</gene>
<proteinExistence type="inferred from homology"/>
<keyword evidence="5" id="KW-0560">Oxidoreductase</keyword>
<evidence type="ECO:0000313" key="10">
    <source>
        <dbReference type="EMBL" id="MFC7198067.1"/>
    </source>
</evidence>